<evidence type="ECO:0000313" key="1">
    <source>
        <dbReference type="EMBL" id="KAH9417171.1"/>
    </source>
</evidence>
<organism evidence="1 2">
    <name type="scientific">Dermatophagoides pteronyssinus</name>
    <name type="common">European house dust mite</name>
    <dbReference type="NCBI Taxonomy" id="6956"/>
    <lineage>
        <taxon>Eukaryota</taxon>
        <taxon>Metazoa</taxon>
        <taxon>Ecdysozoa</taxon>
        <taxon>Arthropoda</taxon>
        <taxon>Chelicerata</taxon>
        <taxon>Arachnida</taxon>
        <taxon>Acari</taxon>
        <taxon>Acariformes</taxon>
        <taxon>Sarcoptiformes</taxon>
        <taxon>Astigmata</taxon>
        <taxon>Psoroptidia</taxon>
        <taxon>Analgoidea</taxon>
        <taxon>Pyroglyphidae</taxon>
        <taxon>Dermatophagoidinae</taxon>
        <taxon>Dermatophagoides</taxon>
    </lineage>
</organism>
<gene>
    <name evidence="1" type="ORF">DERP_012917</name>
</gene>
<accession>A0ABQ8J3N8</accession>
<evidence type="ECO:0000313" key="2">
    <source>
        <dbReference type="Proteomes" id="UP000887458"/>
    </source>
</evidence>
<protein>
    <submittedName>
        <fullName evidence="1">Uncharacterized protein</fullName>
    </submittedName>
</protein>
<reference evidence="1 2" key="2">
    <citation type="journal article" date="2022" name="Mol. Biol. Evol.">
        <title>Comparative Genomics Reveals Insights into the Divergent Evolution of Astigmatic Mites and Household Pest Adaptations.</title>
        <authorList>
            <person name="Xiong Q."/>
            <person name="Wan A.T."/>
            <person name="Liu X."/>
            <person name="Fung C.S."/>
            <person name="Xiao X."/>
            <person name="Malainual N."/>
            <person name="Hou J."/>
            <person name="Wang L."/>
            <person name="Wang M."/>
            <person name="Yang K.Y."/>
            <person name="Cui Y."/>
            <person name="Leung E.L."/>
            <person name="Nong W."/>
            <person name="Shin S.K."/>
            <person name="Au S.W."/>
            <person name="Jeong K.Y."/>
            <person name="Chew F.T."/>
            <person name="Hui J.H."/>
            <person name="Leung T.F."/>
            <person name="Tungtrongchitr A."/>
            <person name="Zhong N."/>
            <person name="Liu Z."/>
            <person name="Tsui S.K."/>
        </authorList>
    </citation>
    <scope>NUCLEOTIDE SEQUENCE [LARGE SCALE GENOMIC DNA]</scope>
    <source>
        <strain evidence="1">Derp</strain>
    </source>
</reference>
<sequence>MIVSNKIDRSMIKLIQFRACKLIKNYVTIMISENNALFFNLNLCVKKKWCKNATGHHLNVIQQLKPLINRLID</sequence>
<proteinExistence type="predicted"/>
<name>A0ABQ8J3N8_DERPT</name>
<reference evidence="1 2" key="1">
    <citation type="journal article" date="2018" name="J. Allergy Clin. Immunol.">
        <title>High-quality assembly of Dermatophagoides pteronyssinus genome and transcriptome reveals a wide range of novel allergens.</title>
        <authorList>
            <person name="Liu X.Y."/>
            <person name="Yang K.Y."/>
            <person name="Wang M.Q."/>
            <person name="Kwok J.S."/>
            <person name="Zeng X."/>
            <person name="Yang Z."/>
            <person name="Xiao X.J."/>
            <person name="Lau C.P."/>
            <person name="Li Y."/>
            <person name="Huang Z.M."/>
            <person name="Ba J.G."/>
            <person name="Yim A.K."/>
            <person name="Ouyang C.Y."/>
            <person name="Ngai S.M."/>
            <person name="Chan T.F."/>
            <person name="Leung E.L."/>
            <person name="Liu L."/>
            <person name="Liu Z.G."/>
            <person name="Tsui S.K."/>
        </authorList>
    </citation>
    <scope>NUCLEOTIDE SEQUENCE [LARGE SCALE GENOMIC DNA]</scope>
    <source>
        <strain evidence="1">Derp</strain>
    </source>
</reference>
<comment type="caution">
    <text evidence="1">The sequence shown here is derived from an EMBL/GenBank/DDBJ whole genome shotgun (WGS) entry which is preliminary data.</text>
</comment>
<dbReference type="EMBL" id="NJHN03000078">
    <property type="protein sequence ID" value="KAH9417171.1"/>
    <property type="molecule type" value="Genomic_DNA"/>
</dbReference>
<dbReference type="Proteomes" id="UP000887458">
    <property type="component" value="Unassembled WGS sequence"/>
</dbReference>
<keyword evidence="2" id="KW-1185">Reference proteome</keyword>